<dbReference type="Pfam" id="PF09597">
    <property type="entry name" value="SAM_Ribosomal_mS41"/>
    <property type="match status" value="1"/>
</dbReference>
<comment type="similarity">
    <text evidence="2">Belongs to the mitochondrion-specific ribosomal protein mS41 family.</text>
</comment>
<evidence type="ECO:0000313" key="10">
    <source>
        <dbReference type="Proteomes" id="UP000038830"/>
    </source>
</evidence>
<dbReference type="GO" id="GO:0005739">
    <property type="term" value="C:mitochondrion"/>
    <property type="evidence" value="ECO:0007669"/>
    <property type="project" value="UniProtKB-SubCell"/>
</dbReference>
<dbReference type="EMBL" id="CDQK01000003">
    <property type="protein sequence ID" value="CEP22397.1"/>
    <property type="molecule type" value="Genomic_DNA"/>
</dbReference>
<sequence>MFSRRLLLSSQCIARACYSTKSAVPHPTDKIPDVKAFLTTIGRNCIEHEEHFPDWESLFHTSGRDLKDKGIDVQQRRYILRQVEKLRQGEEVKATQVGKKSFYGGERKRKERVARLAAEKRQERYAHEDAMA</sequence>
<accession>A0A0H5C3V1</accession>
<dbReference type="SMART" id="SM01238">
    <property type="entry name" value="IGR"/>
    <property type="match status" value="1"/>
</dbReference>
<dbReference type="InterPro" id="IPR019083">
    <property type="entry name" value="SAM_Ribosomal_mS41"/>
</dbReference>
<evidence type="ECO:0000256" key="6">
    <source>
        <dbReference type="SAM" id="MobiDB-lite"/>
    </source>
</evidence>
<protein>
    <recommendedName>
        <fullName evidence="4">Small ribosomal subunit protein mS41</fullName>
    </recommendedName>
    <alternativeName>
        <fullName evidence="5">Protein FYV4, mitochondrial</fullName>
    </alternativeName>
</protein>
<keyword evidence="11" id="KW-1185">Reference proteome</keyword>
<comment type="subcellular location">
    <subcellularLocation>
        <location evidence="1">Mitochondrion</location>
    </subcellularLocation>
</comment>
<dbReference type="GeneID" id="30988699"/>
<dbReference type="Proteomes" id="UP000038830">
    <property type="component" value="Unassembled WGS sequence"/>
</dbReference>
<dbReference type="OMA" id="FENKWEN"/>
<feature type="region of interest" description="Disordered" evidence="6">
    <location>
        <begin position="113"/>
        <end position="132"/>
    </location>
</feature>
<evidence type="ECO:0000256" key="5">
    <source>
        <dbReference type="ARBA" id="ARBA00035341"/>
    </source>
</evidence>
<name>A0A0H5C3V1_CYBJN</name>
<evidence type="ECO:0000313" key="8">
    <source>
        <dbReference type="EMBL" id="CEP22397.1"/>
    </source>
</evidence>
<accession>A0A1E4S6W2</accession>
<reference evidence="9 11" key="3">
    <citation type="journal article" date="2016" name="Proc. Natl. Acad. Sci. U.S.A.">
        <title>Comparative genomics of biotechnologically important yeasts.</title>
        <authorList>
            <person name="Riley R."/>
            <person name="Haridas S."/>
            <person name="Wolfe K.H."/>
            <person name="Lopes M.R."/>
            <person name="Hittinger C.T."/>
            <person name="Goeker M."/>
            <person name="Salamov A.A."/>
            <person name="Wisecaver J.H."/>
            <person name="Long T.M."/>
            <person name="Calvey C.H."/>
            <person name="Aerts A.L."/>
            <person name="Barry K.W."/>
            <person name="Choi C."/>
            <person name="Clum A."/>
            <person name="Coughlan A.Y."/>
            <person name="Deshpande S."/>
            <person name="Douglass A.P."/>
            <person name="Hanson S.J."/>
            <person name="Klenk H.-P."/>
            <person name="LaButti K.M."/>
            <person name="Lapidus A."/>
            <person name="Lindquist E.A."/>
            <person name="Lipzen A.M."/>
            <person name="Meier-Kolthoff J.P."/>
            <person name="Ohm R.A."/>
            <person name="Otillar R.P."/>
            <person name="Pangilinan J.L."/>
            <person name="Peng Y."/>
            <person name="Rokas A."/>
            <person name="Rosa C.A."/>
            <person name="Scheuner C."/>
            <person name="Sibirny A.A."/>
            <person name="Slot J.C."/>
            <person name="Stielow J.B."/>
            <person name="Sun H."/>
            <person name="Kurtzman C.P."/>
            <person name="Blackwell M."/>
            <person name="Grigoriev I.V."/>
            <person name="Jeffries T.W."/>
        </authorList>
    </citation>
    <scope>NUCLEOTIDE SEQUENCE [LARGE SCALE GENOMIC DNA]</scope>
    <source>
        <strain evidence="11">ATCC 18201 / CBS 1600 / BCRC 20928 / JCM 3617 / NBRC 0987 / NRRL Y-1542</strain>
        <strain evidence="9">NRRL Y-1542</strain>
    </source>
</reference>
<evidence type="ECO:0000313" key="9">
    <source>
        <dbReference type="EMBL" id="ODV75239.1"/>
    </source>
</evidence>
<dbReference type="EMBL" id="KV453926">
    <property type="protein sequence ID" value="ODV75239.1"/>
    <property type="molecule type" value="Genomic_DNA"/>
</dbReference>
<reference evidence="8" key="1">
    <citation type="submission" date="2014-12" db="EMBL/GenBank/DDBJ databases">
        <authorList>
            <person name="Jaenicke S."/>
        </authorList>
    </citation>
    <scope>NUCLEOTIDE SEQUENCE [LARGE SCALE GENOMIC DNA]</scope>
    <source>
        <strain evidence="8">CBS1600</strain>
    </source>
</reference>
<proteinExistence type="inferred from homology"/>
<evidence type="ECO:0000256" key="3">
    <source>
        <dbReference type="ARBA" id="ARBA00023128"/>
    </source>
</evidence>
<dbReference type="InterPro" id="IPR039603">
    <property type="entry name" value="Ribosomal_mS41"/>
</dbReference>
<dbReference type="AlphaFoldDB" id="A0A0H5C3V1"/>
<evidence type="ECO:0000256" key="4">
    <source>
        <dbReference type="ARBA" id="ARBA00035129"/>
    </source>
</evidence>
<evidence type="ECO:0000313" key="11">
    <source>
        <dbReference type="Proteomes" id="UP000094389"/>
    </source>
</evidence>
<evidence type="ECO:0000259" key="7">
    <source>
        <dbReference type="SMART" id="SM01238"/>
    </source>
</evidence>
<keyword evidence="3" id="KW-0496">Mitochondrion</keyword>
<dbReference type="OrthoDB" id="18595at2759"/>
<dbReference type="STRING" id="983966.A0A0H5C3V1"/>
<dbReference type="PANTHER" id="PTHR28235">
    <property type="entry name" value="PROTEIN FYV4, MITOCHONDRIAL"/>
    <property type="match status" value="1"/>
</dbReference>
<evidence type="ECO:0000256" key="2">
    <source>
        <dbReference type="ARBA" id="ARBA00010492"/>
    </source>
</evidence>
<evidence type="ECO:0000256" key="1">
    <source>
        <dbReference type="ARBA" id="ARBA00004173"/>
    </source>
</evidence>
<organism evidence="8 10">
    <name type="scientific">Cyberlindnera jadinii (strain ATCC 18201 / CBS 1600 / BCRC 20928 / JCM 3617 / NBRC 0987 / NRRL Y-1542)</name>
    <name type="common">Torula yeast</name>
    <name type="synonym">Candida utilis</name>
    <dbReference type="NCBI Taxonomy" id="983966"/>
    <lineage>
        <taxon>Eukaryota</taxon>
        <taxon>Fungi</taxon>
        <taxon>Dikarya</taxon>
        <taxon>Ascomycota</taxon>
        <taxon>Saccharomycotina</taxon>
        <taxon>Saccharomycetes</taxon>
        <taxon>Phaffomycetales</taxon>
        <taxon>Phaffomycetaceae</taxon>
        <taxon>Cyberlindnera</taxon>
    </lineage>
</organism>
<reference evidence="10" key="2">
    <citation type="journal article" date="2015" name="J. Biotechnol.">
        <title>The structure of the Cyberlindnera jadinii genome and its relation to Candida utilis analyzed by the occurrence of single nucleotide polymorphisms.</title>
        <authorList>
            <person name="Rupp O."/>
            <person name="Brinkrolf K."/>
            <person name="Buerth C."/>
            <person name="Kunigo M."/>
            <person name="Schneider J."/>
            <person name="Jaenicke S."/>
            <person name="Goesmann A."/>
            <person name="Puehler A."/>
            <person name="Jaeger K.-E."/>
            <person name="Ernst J.F."/>
        </authorList>
    </citation>
    <scope>NUCLEOTIDE SEQUENCE [LARGE SCALE GENOMIC DNA]</scope>
    <source>
        <strain evidence="10">ATCC 18201 / CBS 1600 / BCRC 20928 / JCM 3617 / NBRC 0987 / NRRL Y-1542</strain>
    </source>
</reference>
<dbReference type="PANTHER" id="PTHR28235:SF1">
    <property type="entry name" value="SMALL RIBOSOMAL SUBUNIT PROTEIN MS41"/>
    <property type="match status" value="1"/>
</dbReference>
<feature type="domain" description="Small ribosomal subunit protein mS41 SAM" evidence="7">
    <location>
        <begin position="34"/>
        <end position="89"/>
    </location>
</feature>
<dbReference type="RefSeq" id="XP_020072278.1">
    <property type="nucleotide sequence ID" value="XM_020214303.1"/>
</dbReference>
<gene>
    <name evidence="8" type="primary">FYV4</name>
    <name evidence="8" type="ORF">BN1211_2755</name>
    <name evidence="9" type="ORF">CYBJADRAFT_165993</name>
</gene>
<dbReference type="Proteomes" id="UP000094389">
    <property type="component" value="Unassembled WGS sequence"/>
</dbReference>